<accession>D6X719</accession>
<name>D6X719_STRE2</name>
<evidence type="ECO:0000313" key="4">
    <source>
        <dbReference type="Proteomes" id="UP000002805"/>
    </source>
</evidence>
<reference evidence="4" key="1">
    <citation type="submission" date="2008-02" db="EMBL/GenBank/DDBJ databases">
        <authorList>
            <consortium name="The Broad Institute Genome Sequencing Platform"/>
            <person name="Fischbach M."/>
            <person name="Ward D."/>
            <person name="Young S."/>
            <person name="Jaffe D."/>
            <person name="Gnerre S."/>
            <person name="Berlin A."/>
            <person name="Heiman D."/>
            <person name="Hepburn T."/>
            <person name="Sykes S."/>
            <person name="Alvarado L."/>
            <person name="Kodira C.D."/>
            <person name="Straight P."/>
            <person name="Clardy J."/>
            <person name="Hung D."/>
            <person name="Kolter R."/>
            <person name="Mekalanos J."/>
            <person name="Walker S."/>
            <person name="Walsh C.T."/>
            <person name="Lander E."/>
            <person name="Galagan J."/>
            <person name="Nusbaum C."/>
            <person name="Birren B."/>
        </authorList>
    </citation>
    <scope>NUCLEOTIDE SEQUENCE [LARGE SCALE GENOMIC DNA]</scope>
    <source>
        <strain evidence="4">ATCC 25486 / DSM 40338 / CBS 914.69 / JCM 4507 / NBRC 13074 / NRRL 2958 / 5647</strain>
    </source>
</reference>
<feature type="transmembrane region" description="Helical" evidence="2">
    <location>
        <begin position="105"/>
        <end position="131"/>
    </location>
</feature>
<dbReference type="Proteomes" id="UP000002805">
    <property type="component" value="Chromosome"/>
</dbReference>
<feature type="compositionally biased region" description="Low complexity" evidence="1">
    <location>
        <begin position="238"/>
        <end position="249"/>
    </location>
</feature>
<keyword evidence="2" id="KW-0472">Membrane</keyword>
<evidence type="ECO:0000256" key="1">
    <source>
        <dbReference type="SAM" id="MobiDB-lite"/>
    </source>
</evidence>
<feature type="transmembrane region" description="Helical" evidence="2">
    <location>
        <begin position="22"/>
        <end position="45"/>
    </location>
</feature>
<protein>
    <submittedName>
        <fullName evidence="3">Predicted protein</fullName>
    </submittedName>
</protein>
<evidence type="ECO:0000256" key="2">
    <source>
        <dbReference type="SAM" id="Phobius"/>
    </source>
</evidence>
<feature type="transmembrane region" description="Helical" evidence="2">
    <location>
        <begin position="173"/>
        <end position="190"/>
    </location>
</feature>
<dbReference type="EMBL" id="CM000950">
    <property type="protein sequence ID" value="EFH31588.1"/>
    <property type="molecule type" value="Genomic_DNA"/>
</dbReference>
<sequence length="378" mass="38970">MTSLVPVLHSEWLKIRSVRSQCVTLSAVFVATTCFSVLMCATVGAEEAAEAGFDPVRASFFGLNFGQIAAICFGSIAVAGEYRAGAIRVSLTAVPRRGMFYGAKLTVVGLLALAVGLVTSATCFVLGQAALGDRGVSIGTPGALRAVVGCGLYLALITLFAAGLAAVLRSAPAVMGILIPFLLMLSFVLGDVSQGGGWVDFLPDRAGQQILLQNPLGPLNAWTGTGRAGALGGGGAVGRRPAAGATGRLRTARRRAMSGRRPPDDCWGHRPPGPRGPCAWSGLTASRPHGLTASRPHGRPASRPPGREAAEGPSCAATVSGGVRERVVLVRDDPPTVLLAQPDGEPQAALGVLRQFLGRAAAQKRVRECGLPADRDVQ</sequence>
<evidence type="ECO:0000313" key="3">
    <source>
        <dbReference type="EMBL" id="EFH31588.1"/>
    </source>
</evidence>
<proteinExistence type="predicted"/>
<feature type="transmembrane region" description="Helical" evidence="2">
    <location>
        <begin position="65"/>
        <end position="84"/>
    </location>
</feature>
<gene>
    <name evidence="3" type="ORF">SSDG_06834</name>
</gene>
<dbReference type="HOGENOM" id="CLU_731417_0_0_11"/>
<keyword evidence="2" id="KW-0812">Transmembrane</keyword>
<keyword evidence="4" id="KW-1185">Reference proteome</keyword>
<dbReference type="AlphaFoldDB" id="D6X719"/>
<reference evidence="4" key="2">
    <citation type="submission" date="2009-10" db="EMBL/GenBank/DDBJ databases">
        <title>The genome sequence of Streptomyces pristinaespiralis strain ATCC 25486.</title>
        <authorList>
            <consortium name="The Broad Institute Genome Sequencing Platform"/>
            <consortium name="Broad Institute Microbial Sequencing Center"/>
            <person name="Fischbach M."/>
            <person name="Godfrey P."/>
            <person name="Ward D."/>
            <person name="Young S."/>
            <person name="Zeng Q."/>
            <person name="Koehrsen M."/>
            <person name="Alvarado L."/>
            <person name="Berlin A.M."/>
            <person name="Bochicchio J."/>
            <person name="Borenstein D."/>
            <person name="Chapman S.B."/>
            <person name="Chen Z."/>
            <person name="Engels R."/>
            <person name="Freedman E."/>
            <person name="Gellesch M."/>
            <person name="Goldberg J."/>
            <person name="Griggs A."/>
            <person name="Gujja S."/>
            <person name="Heilman E.R."/>
            <person name="Heiman D.I."/>
            <person name="Hepburn T.A."/>
            <person name="Howarth C."/>
            <person name="Jen D."/>
            <person name="Larson L."/>
            <person name="Lewis B."/>
            <person name="Mehta T."/>
            <person name="Park D."/>
            <person name="Pearson M."/>
            <person name="Richards J."/>
            <person name="Roberts A."/>
            <person name="Saif S."/>
            <person name="Shea T.D."/>
            <person name="Shenoy N."/>
            <person name="Sisk P."/>
            <person name="Stolte C."/>
            <person name="Sykes S.N."/>
            <person name="Thomson T."/>
            <person name="Walk T."/>
            <person name="White J."/>
            <person name="Yandava C."/>
            <person name="Straight P."/>
            <person name="Clardy J."/>
            <person name="Hung D."/>
            <person name="Kolter R."/>
            <person name="Mekalanos J."/>
            <person name="Walker S."/>
            <person name="Walsh C.T."/>
            <person name="Wieland-Brown L.C."/>
            <person name="Haas B."/>
            <person name="Nusbaum C."/>
            <person name="Birren B."/>
        </authorList>
    </citation>
    <scope>NUCLEOTIDE SEQUENCE [LARGE SCALE GENOMIC DNA]</scope>
    <source>
        <strain evidence="4">ATCC 25486 / DSM 40338 / CBS 914.69 / JCM 4507 / NBRC 13074 / NRRL 2958 / 5647</strain>
    </source>
</reference>
<organism evidence="3 4">
    <name type="scientific">Streptomyces pristinaespiralis (strain ATCC 25486 / DSM 40338 / CBS 914.69 / JCM 4507 / KCC S-0507 / NBRC 13074 / NRRL 2958 / 5647)</name>
    <dbReference type="NCBI Taxonomy" id="457429"/>
    <lineage>
        <taxon>Bacteria</taxon>
        <taxon>Bacillati</taxon>
        <taxon>Actinomycetota</taxon>
        <taxon>Actinomycetes</taxon>
        <taxon>Kitasatosporales</taxon>
        <taxon>Streptomycetaceae</taxon>
        <taxon>Streptomyces</taxon>
    </lineage>
</organism>
<keyword evidence="2" id="KW-1133">Transmembrane helix</keyword>
<feature type="region of interest" description="Disordered" evidence="1">
    <location>
        <begin position="232"/>
        <end position="317"/>
    </location>
</feature>
<feature type="transmembrane region" description="Helical" evidence="2">
    <location>
        <begin position="143"/>
        <end position="166"/>
    </location>
</feature>